<dbReference type="PIRSF" id="PIRSF008292">
    <property type="entry name" value="UCP008292"/>
    <property type="match status" value="1"/>
</dbReference>
<feature type="domain" description="Calcineurin-like phosphoesterase" evidence="4">
    <location>
        <begin position="3"/>
        <end position="80"/>
    </location>
</feature>
<dbReference type="Pfam" id="PF00149">
    <property type="entry name" value="Metallophos"/>
    <property type="match status" value="1"/>
</dbReference>
<keyword evidence="1" id="KW-0479">Metal-binding</keyword>
<dbReference type="STRING" id="1834516.BL253_13000"/>
<gene>
    <name evidence="5" type="ORF">BL253_13000</name>
</gene>
<dbReference type="RefSeq" id="WP_076816766.1">
    <property type="nucleotide sequence ID" value="NZ_MOMC01000024.1"/>
</dbReference>
<dbReference type="GO" id="GO:0016020">
    <property type="term" value="C:membrane"/>
    <property type="evidence" value="ECO:0007669"/>
    <property type="project" value="GOC"/>
</dbReference>
<dbReference type="GO" id="GO:0008758">
    <property type="term" value="F:UDP-2,3-diacylglucosamine hydrolase activity"/>
    <property type="evidence" value="ECO:0007669"/>
    <property type="project" value="TreeGrafter"/>
</dbReference>
<evidence type="ECO:0000256" key="1">
    <source>
        <dbReference type="ARBA" id="ARBA00022723"/>
    </source>
</evidence>
<feature type="compositionally biased region" description="Low complexity" evidence="3">
    <location>
        <begin position="196"/>
        <end position="210"/>
    </location>
</feature>
<comment type="caution">
    <text evidence="5">The sequence shown here is derived from an EMBL/GenBank/DDBJ whole genome shotgun (WGS) entry which is preliminary data.</text>
</comment>
<proteinExistence type="predicted"/>
<dbReference type="Gene3D" id="3.60.21.10">
    <property type="match status" value="1"/>
</dbReference>
<evidence type="ECO:0000256" key="2">
    <source>
        <dbReference type="ARBA" id="ARBA00022801"/>
    </source>
</evidence>
<organism evidence="5 6">
    <name type="scientific">Pseudofrankia asymbiotica</name>
    <dbReference type="NCBI Taxonomy" id="1834516"/>
    <lineage>
        <taxon>Bacteria</taxon>
        <taxon>Bacillati</taxon>
        <taxon>Actinomycetota</taxon>
        <taxon>Actinomycetes</taxon>
        <taxon>Frankiales</taxon>
        <taxon>Frankiaceae</taxon>
        <taxon>Pseudofrankia</taxon>
    </lineage>
</organism>
<keyword evidence="2" id="KW-0378">Hydrolase</keyword>
<keyword evidence="6" id="KW-1185">Reference proteome</keyword>
<dbReference type="GO" id="GO:0046872">
    <property type="term" value="F:metal ion binding"/>
    <property type="evidence" value="ECO:0007669"/>
    <property type="project" value="UniProtKB-KW"/>
</dbReference>
<dbReference type="InterPro" id="IPR029052">
    <property type="entry name" value="Metallo-depent_PP-like"/>
</dbReference>
<sequence>MVRIAAVGDLHVTTGAAARLRPMYQRAADIADILVLAGDLTEDGSLDSAAEARDLFAGLDLPVIAVLGNHDYDRGEEVVLAEMLTGAGVTVLEGTSTVVDTAAGQVGIAGVKGFAGGFTGRAVVASGEQEMRAFARHAATTAQALRAALEQLDVDLRVALTHYAPTRDTLVGEPLELYPFLGSHLLGDAIDGEPRAGATTGADGAHGPGTSDHRMSDEHLRGPVPGGRRQVTLALHGHVHYGTEVGVTPAGTPVRNVAAPVINAPFAVYQLPEAVRIG</sequence>
<dbReference type="PANTHER" id="PTHR31302">
    <property type="entry name" value="TRANSMEMBRANE PROTEIN WITH METALLOPHOSPHOESTERASE DOMAIN-RELATED"/>
    <property type="match status" value="1"/>
</dbReference>
<dbReference type="GO" id="GO:0009245">
    <property type="term" value="P:lipid A biosynthetic process"/>
    <property type="evidence" value="ECO:0007669"/>
    <property type="project" value="TreeGrafter"/>
</dbReference>
<evidence type="ECO:0000259" key="4">
    <source>
        <dbReference type="Pfam" id="PF00149"/>
    </source>
</evidence>
<reference evidence="6" key="1">
    <citation type="submission" date="2016-10" db="EMBL/GenBank/DDBJ databases">
        <title>Frankia sp. NRRL B-16386 Genome sequencing.</title>
        <authorList>
            <person name="Ghodhbane-Gtari F."/>
            <person name="Swanson E."/>
            <person name="Gueddou A."/>
            <person name="Hezbri K."/>
            <person name="Ktari K."/>
            <person name="Nouioui I."/>
            <person name="Morris K."/>
            <person name="Simpson S."/>
            <person name="Abebe-Akele F."/>
            <person name="Thomas K."/>
            <person name="Gtari M."/>
            <person name="Tisa L.S."/>
        </authorList>
    </citation>
    <scope>NUCLEOTIDE SEQUENCE [LARGE SCALE GENOMIC DNA]</scope>
    <source>
        <strain evidence="6">NRRL B-16386</strain>
    </source>
</reference>
<evidence type="ECO:0000256" key="3">
    <source>
        <dbReference type="SAM" id="MobiDB-lite"/>
    </source>
</evidence>
<feature type="compositionally biased region" description="Basic and acidic residues" evidence="3">
    <location>
        <begin position="211"/>
        <end position="221"/>
    </location>
</feature>
<dbReference type="OrthoDB" id="9783437at2"/>
<dbReference type="InterPro" id="IPR051158">
    <property type="entry name" value="Metallophosphoesterase_sf"/>
</dbReference>
<evidence type="ECO:0000313" key="6">
    <source>
        <dbReference type="Proteomes" id="UP000188929"/>
    </source>
</evidence>
<dbReference type="Proteomes" id="UP000188929">
    <property type="component" value="Unassembled WGS sequence"/>
</dbReference>
<dbReference type="EMBL" id="MOMC01000024">
    <property type="protein sequence ID" value="ONH30638.1"/>
    <property type="molecule type" value="Genomic_DNA"/>
</dbReference>
<name>A0A1V2IBQ6_9ACTN</name>
<evidence type="ECO:0000313" key="5">
    <source>
        <dbReference type="EMBL" id="ONH30638.1"/>
    </source>
</evidence>
<accession>A0A1V2IBQ6</accession>
<dbReference type="SUPFAM" id="SSF56300">
    <property type="entry name" value="Metallo-dependent phosphatases"/>
    <property type="match status" value="1"/>
</dbReference>
<dbReference type="PANTHER" id="PTHR31302:SF31">
    <property type="entry name" value="PHOSPHODIESTERASE YAEI"/>
    <property type="match status" value="1"/>
</dbReference>
<dbReference type="InterPro" id="IPR016538">
    <property type="entry name" value="UCP008292"/>
</dbReference>
<feature type="region of interest" description="Disordered" evidence="3">
    <location>
        <begin position="191"/>
        <end position="228"/>
    </location>
</feature>
<dbReference type="AlphaFoldDB" id="A0A1V2IBQ6"/>
<dbReference type="InterPro" id="IPR004843">
    <property type="entry name" value="Calcineurin-like_PHP"/>
</dbReference>
<protein>
    <submittedName>
        <fullName evidence="5">Metallophosphoesterase</fullName>
    </submittedName>
</protein>